<name>A0AAV1W7A1_LUPLU</name>
<gene>
    <name evidence="2" type="ORF">LLUT_LOCUS6122</name>
</gene>
<dbReference type="Proteomes" id="UP001497480">
    <property type="component" value="Unassembled WGS sequence"/>
</dbReference>
<organism evidence="2 3">
    <name type="scientific">Lupinus luteus</name>
    <name type="common">European yellow lupine</name>
    <dbReference type="NCBI Taxonomy" id="3873"/>
    <lineage>
        <taxon>Eukaryota</taxon>
        <taxon>Viridiplantae</taxon>
        <taxon>Streptophyta</taxon>
        <taxon>Embryophyta</taxon>
        <taxon>Tracheophyta</taxon>
        <taxon>Spermatophyta</taxon>
        <taxon>Magnoliopsida</taxon>
        <taxon>eudicotyledons</taxon>
        <taxon>Gunneridae</taxon>
        <taxon>Pentapetalae</taxon>
        <taxon>rosids</taxon>
        <taxon>fabids</taxon>
        <taxon>Fabales</taxon>
        <taxon>Fabaceae</taxon>
        <taxon>Papilionoideae</taxon>
        <taxon>50 kb inversion clade</taxon>
        <taxon>genistoids sensu lato</taxon>
        <taxon>core genistoids</taxon>
        <taxon>Genisteae</taxon>
        <taxon>Lupinus</taxon>
    </lineage>
</organism>
<evidence type="ECO:0000313" key="2">
    <source>
        <dbReference type="EMBL" id="CAL0305062.1"/>
    </source>
</evidence>
<reference evidence="2 3" key="1">
    <citation type="submission" date="2024-03" db="EMBL/GenBank/DDBJ databases">
        <authorList>
            <person name="Martinez-Hernandez J."/>
        </authorList>
    </citation>
    <scope>NUCLEOTIDE SEQUENCE [LARGE SCALE GENOMIC DNA]</scope>
</reference>
<evidence type="ECO:0000313" key="3">
    <source>
        <dbReference type="Proteomes" id="UP001497480"/>
    </source>
</evidence>
<keyword evidence="3" id="KW-1185">Reference proteome</keyword>
<accession>A0AAV1W7A1</accession>
<proteinExistence type="predicted"/>
<dbReference type="AlphaFoldDB" id="A0AAV1W7A1"/>
<comment type="caution">
    <text evidence="2">The sequence shown here is derived from an EMBL/GenBank/DDBJ whole genome shotgun (WGS) entry which is preliminary data.</text>
</comment>
<sequence>MGEAESSRPANPNKKKGFRGGHERLPSFNIPYGIDQLLLNSPSKEAYDRVSLSAILHNMNASAIFIASISKYLEGDGTLASRVESDALVTLQTQHSPDMQKMVELHAAEKEELVNQSWGRKKQKCLSKSMPWGRRRQSFRLRRLPLRRRRLI</sequence>
<dbReference type="EMBL" id="CAXHTB010000004">
    <property type="protein sequence ID" value="CAL0305062.1"/>
    <property type="molecule type" value="Genomic_DNA"/>
</dbReference>
<feature type="region of interest" description="Disordered" evidence="1">
    <location>
        <begin position="1"/>
        <end position="24"/>
    </location>
</feature>
<evidence type="ECO:0000256" key="1">
    <source>
        <dbReference type="SAM" id="MobiDB-lite"/>
    </source>
</evidence>
<protein>
    <submittedName>
        <fullName evidence="2">Uncharacterized protein</fullName>
    </submittedName>
</protein>